<sequence>MYCDGGRGCPSPAVLCTQILSDHRTSCARPSATLRPSPVQPEPRVTGRVRQGDQNGPSDIHPRVAIAVRSLHQPDYRSADISARYTVRRAVLSVGIAIL</sequence>
<accession>A0A5B0S8J6</accession>
<organism evidence="2 3">
    <name type="scientific">Puccinia graminis f. sp. tritici</name>
    <dbReference type="NCBI Taxonomy" id="56615"/>
    <lineage>
        <taxon>Eukaryota</taxon>
        <taxon>Fungi</taxon>
        <taxon>Dikarya</taxon>
        <taxon>Basidiomycota</taxon>
        <taxon>Pucciniomycotina</taxon>
        <taxon>Pucciniomycetes</taxon>
        <taxon>Pucciniales</taxon>
        <taxon>Pucciniaceae</taxon>
        <taxon>Puccinia</taxon>
    </lineage>
</organism>
<protein>
    <submittedName>
        <fullName evidence="2">Uncharacterized protein</fullName>
    </submittedName>
</protein>
<dbReference type="EMBL" id="VDEP01000057">
    <property type="protein sequence ID" value="KAA1134481.1"/>
    <property type="molecule type" value="Genomic_DNA"/>
</dbReference>
<evidence type="ECO:0000256" key="1">
    <source>
        <dbReference type="SAM" id="MobiDB-lite"/>
    </source>
</evidence>
<evidence type="ECO:0000313" key="2">
    <source>
        <dbReference type="EMBL" id="KAA1134481.1"/>
    </source>
</evidence>
<reference evidence="2 3" key="1">
    <citation type="submission" date="2019-05" db="EMBL/GenBank/DDBJ databases">
        <title>Emergence of the Ug99 lineage of the wheat stem rust pathogen through somatic hybridization.</title>
        <authorList>
            <person name="Li F."/>
            <person name="Upadhyaya N.M."/>
            <person name="Sperschneider J."/>
            <person name="Matny O."/>
            <person name="Nguyen-Phuc H."/>
            <person name="Mago R."/>
            <person name="Raley C."/>
            <person name="Miller M.E."/>
            <person name="Silverstein K.A.T."/>
            <person name="Henningsen E."/>
            <person name="Hirsch C.D."/>
            <person name="Visser B."/>
            <person name="Pretorius Z.A."/>
            <person name="Steffenson B.J."/>
            <person name="Schwessinger B."/>
            <person name="Dodds P.N."/>
            <person name="Figueroa M."/>
        </authorList>
    </citation>
    <scope>NUCLEOTIDE SEQUENCE [LARGE SCALE GENOMIC DNA]</scope>
    <source>
        <strain evidence="2 3">Ug99</strain>
    </source>
</reference>
<feature type="region of interest" description="Disordered" evidence="1">
    <location>
        <begin position="27"/>
        <end position="61"/>
    </location>
</feature>
<evidence type="ECO:0000313" key="3">
    <source>
        <dbReference type="Proteomes" id="UP000325313"/>
    </source>
</evidence>
<dbReference type="AlphaFoldDB" id="A0A5B0S8J6"/>
<comment type="caution">
    <text evidence="2">The sequence shown here is derived from an EMBL/GenBank/DDBJ whole genome shotgun (WGS) entry which is preliminary data.</text>
</comment>
<dbReference type="Proteomes" id="UP000325313">
    <property type="component" value="Unassembled WGS sequence"/>
</dbReference>
<proteinExistence type="predicted"/>
<name>A0A5B0S8J6_PUCGR</name>
<gene>
    <name evidence="2" type="ORF">PGTUg99_002271</name>
</gene>